<dbReference type="PANTHER" id="PTHR31297:SF34">
    <property type="entry name" value="GLUCAN 1,3-BETA-GLUCOSIDASE 2"/>
    <property type="match status" value="1"/>
</dbReference>
<comment type="caution">
    <text evidence="8">The sequence shown here is derived from an EMBL/GenBank/DDBJ whole genome shotgun (WGS) entry which is preliminary data.</text>
</comment>
<dbReference type="AlphaFoldDB" id="A0A2T6ZT33"/>
<dbReference type="GO" id="GO:0009251">
    <property type="term" value="P:glucan catabolic process"/>
    <property type="evidence" value="ECO:0007669"/>
    <property type="project" value="TreeGrafter"/>
</dbReference>
<dbReference type="PANTHER" id="PTHR31297">
    <property type="entry name" value="GLUCAN ENDO-1,6-BETA-GLUCOSIDASE B"/>
    <property type="match status" value="1"/>
</dbReference>
<name>A0A2T6ZT33_TUBBO</name>
<evidence type="ECO:0000256" key="4">
    <source>
        <dbReference type="ARBA" id="ARBA00023295"/>
    </source>
</evidence>
<keyword evidence="5" id="KW-0961">Cell wall biogenesis/degradation</keyword>
<dbReference type="EMBL" id="NESQ01000111">
    <property type="protein sequence ID" value="PUU78652.1"/>
    <property type="molecule type" value="Genomic_DNA"/>
</dbReference>
<evidence type="ECO:0000313" key="8">
    <source>
        <dbReference type="EMBL" id="PUU78652.1"/>
    </source>
</evidence>
<sequence>MAYYRTVHHSVFNKIVPTFSVMGEFILRKYYGPSNAAKTIERHYASFIDEKAFQEMVDVGLDLVLIPFSHWATITLAGDSLVQIIFGRYILQANEYARKRGLRVNLDLYNVPGGANDCNHIGKLRLIG</sequence>
<keyword evidence="4" id="KW-0326">Glycosidase</keyword>
<evidence type="ECO:0000256" key="6">
    <source>
        <dbReference type="ARBA" id="ARBA00036824"/>
    </source>
</evidence>
<dbReference type="InterPro" id="IPR050386">
    <property type="entry name" value="Glycosyl_hydrolase_5"/>
</dbReference>
<evidence type="ECO:0000256" key="1">
    <source>
        <dbReference type="ARBA" id="ARBA00005641"/>
    </source>
</evidence>
<gene>
    <name evidence="8" type="ORF">B9Z19DRAFT_1126362</name>
</gene>
<dbReference type="STRING" id="42251.A0A2T6ZT33"/>
<dbReference type="SUPFAM" id="SSF51445">
    <property type="entry name" value="(Trans)glycosidases"/>
    <property type="match status" value="1"/>
</dbReference>
<dbReference type="EC" id="3.2.1.58" evidence="7"/>
<evidence type="ECO:0000256" key="3">
    <source>
        <dbReference type="ARBA" id="ARBA00023180"/>
    </source>
</evidence>
<dbReference type="Gene3D" id="3.20.20.80">
    <property type="entry name" value="Glycosidases"/>
    <property type="match status" value="1"/>
</dbReference>
<dbReference type="Proteomes" id="UP000244722">
    <property type="component" value="Unassembled WGS sequence"/>
</dbReference>
<protein>
    <recommendedName>
        <fullName evidence="7">glucan 1,3-beta-glucosidase</fullName>
        <ecNumber evidence="7">3.2.1.58</ecNumber>
    </recommendedName>
</protein>
<dbReference type="GO" id="GO:0005576">
    <property type="term" value="C:extracellular region"/>
    <property type="evidence" value="ECO:0007669"/>
    <property type="project" value="TreeGrafter"/>
</dbReference>
<keyword evidence="9" id="KW-1185">Reference proteome</keyword>
<reference evidence="8 9" key="1">
    <citation type="submission" date="2017-04" db="EMBL/GenBank/DDBJ databases">
        <title>Draft genome sequence of Tuber borchii Vittad., a whitish edible truffle.</title>
        <authorList>
            <consortium name="DOE Joint Genome Institute"/>
            <person name="Murat C."/>
            <person name="Kuo A."/>
            <person name="Barry K.W."/>
            <person name="Clum A."/>
            <person name="Dockter R.B."/>
            <person name="Fauchery L."/>
            <person name="Iotti M."/>
            <person name="Kohler A."/>
            <person name="Labutti K."/>
            <person name="Lindquist E.A."/>
            <person name="Lipzen A."/>
            <person name="Ohm R.A."/>
            <person name="Wang M."/>
            <person name="Grigoriev I.V."/>
            <person name="Zambonelli A."/>
            <person name="Martin F.M."/>
        </authorList>
    </citation>
    <scope>NUCLEOTIDE SEQUENCE [LARGE SCALE GENOMIC DNA]</scope>
    <source>
        <strain evidence="8 9">Tbo3840</strain>
    </source>
</reference>
<keyword evidence="2 8" id="KW-0378">Hydrolase</keyword>
<comment type="catalytic activity">
    <reaction evidence="6">
        <text>Successive hydrolysis of beta-D-glucose units from the non-reducing ends of (1-&gt;3)-beta-D-glucans, releasing alpha-glucose.</text>
        <dbReference type="EC" id="3.2.1.58"/>
    </reaction>
</comment>
<dbReference type="OrthoDB" id="1887033at2759"/>
<evidence type="ECO:0000256" key="5">
    <source>
        <dbReference type="ARBA" id="ARBA00023316"/>
    </source>
</evidence>
<organism evidence="8 9">
    <name type="scientific">Tuber borchii</name>
    <name type="common">White truffle</name>
    <dbReference type="NCBI Taxonomy" id="42251"/>
    <lineage>
        <taxon>Eukaryota</taxon>
        <taxon>Fungi</taxon>
        <taxon>Dikarya</taxon>
        <taxon>Ascomycota</taxon>
        <taxon>Pezizomycotina</taxon>
        <taxon>Pezizomycetes</taxon>
        <taxon>Pezizales</taxon>
        <taxon>Tuberaceae</taxon>
        <taxon>Tuber</taxon>
    </lineage>
</organism>
<evidence type="ECO:0000256" key="2">
    <source>
        <dbReference type="ARBA" id="ARBA00022801"/>
    </source>
</evidence>
<evidence type="ECO:0000256" key="7">
    <source>
        <dbReference type="ARBA" id="ARBA00038929"/>
    </source>
</evidence>
<proteinExistence type="inferred from homology"/>
<dbReference type="GO" id="GO:0071555">
    <property type="term" value="P:cell wall organization"/>
    <property type="evidence" value="ECO:0007669"/>
    <property type="project" value="UniProtKB-KW"/>
</dbReference>
<dbReference type="GO" id="GO:0004338">
    <property type="term" value="F:glucan exo-1,3-beta-glucosidase activity"/>
    <property type="evidence" value="ECO:0007669"/>
    <property type="project" value="UniProtKB-EC"/>
</dbReference>
<accession>A0A2T6ZT33</accession>
<evidence type="ECO:0000313" key="9">
    <source>
        <dbReference type="Proteomes" id="UP000244722"/>
    </source>
</evidence>
<dbReference type="GO" id="GO:0009986">
    <property type="term" value="C:cell surface"/>
    <property type="evidence" value="ECO:0007669"/>
    <property type="project" value="TreeGrafter"/>
</dbReference>
<dbReference type="InterPro" id="IPR017853">
    <property type="entry name" value="GH"/>
</dbReference>
<keyword evidence="3" id="KW-0325">Glycoprotein</keyword>
<comment type="similarity">
    <text evidence="1">Belongs to the glycosyl hydrolase 5 (cellulase A) family.</text>
</comment>